<evidence type="ECO:0000256" key="2">
    <source>
        <dbReference type="ARBA" id="ARBA00022448"/>
    </source>
</evidence>
<dbReference type="Gene3D" id="2.40.170.20">
    <property type="entry name" value="TonB-dependent receptor, beta-barrel domain"/>
    <property type="match status" value="1"/>
</dbReference>
<dbReference type="GO" id="GO:0015344">
    <property type="term" value="F:siderophore uptake transmembrane transporter activity"/>
    <property type="evidence" value="ECO:0007669"/>
    <property type="project" value="TreeGrafter"/>
</dbReference>
<dbReference type="AlphaFoldDB" id="A0A9R1CBU4"/>
<keyword evidence="3 10" id="KW-1134">Transmembrane beta strand</keyword>
<dbReference type="EMBL" id="BPUB01000002">
    <property type="protein sequence ID" value="GJG59679.1"/>
    <property type="molecule type" value="Genomic_DNA"/>
</dbReference>
<proteinExistence type="inferred from homology"/>
<keyword evidence="4 10" id="KW-0812">Transmembrane</keyword>
<sequence length="623" mass="70480">MFHLGEVMVFDRQKTFKDNQVNADFMKSSDIQRVSEALNWVPGLIVQETGGRSEAGFMLRGISSADVPIYIDGVPMTAPYDGTVDLYRLPAGMLSRIDVSKSASSLLLGGNTLGPSVNLVTRQPQKPFEMHFDVNTLWHSNLNLGGRWNHWFGQVDVSYANIANFRLPHSYPTDSPYLDGHKRLNSRSRDFDISAKVGYSPNATDEYVVGYTHINAKKHVPPYLGSNGRAQFRISPEWKKDEIYFHSTTKLAPALTLKSRLWYDTFDNTLDSYDDFTYSTQKGKQGWTSIYNDYALGANANLVWATTDRNDLKFGANYKFDVHRSHNVGEPVAHISEGIYSFAVEDEARLSPQLSATASVGWFARQGYKIEEYNAKRGLTEMPNTHDGNVNALAAIDYHPSALHHFRFTVSRSSLFARMKDRYSYKLGKAIPNPDLGTEKSVNIDAAYEGHWQNLRWHAGAFYNFINDIIQEVTGVDDSDPKIYQLQNRGKAQYRGFELGAGYDISWLTANANYSFIDQKNMDNHDLKFLYSPRNKFTAFLELRPVWQLRLQGRLQAQGRAYSSSDGSTSTGGFATIDASIARKLWKTDIKVGVLNLADKIYEYSEGYPMRGRTWYASVSFDL</sequence>
<comment type="caution">
    <text evidence="14">The sequence shown here is derived from an EMBL/GenBank/DDBJ whole genome shotgun (WGS) entry which is preliminary data.</text>
</comment>
<keyword evidence="8 14" id="KW-0675">Receptor</keyword>
<evidence type="ECO:0000256" key="11">
    <source>
        <dbReference type="RuleBase" id="RU003357"/>
    </source>
</evidence>
<evidence type="ECO:0000256" key="1">
    <source>
        <dbReference type="ARBA" id="ARBA00004571"/>
    </source>
</evidence>
<dbReference type="GO" id="GO:0009279">
    <property type="term" value="C:cell outer membrane"/>
    <property type="evidence" value="ECO:0007669"/>
    <property type="project" value="UniProtKB-SubCell"/>
</dbReference>
<dbReference type="Proteomes" id="UP000825483">
    <property type="component" value="Unassembled WGS sequence"/>
</dbReference>
<evidence type="ECO:0000256" key="7">
    <source>
        <dbReference type="ARBA" id="ARBA00023136"/>
    </source>
</evidence>
<dbReference type="Pfam" id="PF07715">
    <property type="entry name" value="Plug"/>
    <property type="match status" value="1"/>
</dbReference>
<evidence type="ECO:0000313" key="14">
    <source>
        <dbReference type="EMBL" id="GJG59679.1"/>
    </source>
</evidence>
<dbReference type="PANTHER" id="PTHR30069">
    <property type="entry name" value="TONB-DEPENDENT OUTER MEMBRANE RECEPTOR"/>
    <property type="match status" value="1"/>
</dbReference>
<dbReference type="InterPro" id="IPR037066">
    <property type="entry name" value="Plug_dom_sf"/>
</dbReference>
<dbReference type="GO" id="GO:0044718">
    <property type="term" value="P:siderophore transmembrane transport"/>
    <property type="evidence" value="ECO:0007669"/>
    <property type="project" value="TreeGrafter"/>
</dbReference>
<keyword evidence="5" id="KW-0732">Signal</keyword>
<keyword evidence="15" id="KW-1185">Reference proteome</keyword>
<evidence type="ECO:0000259" key="13">
    <source>
        <dbReference type="Pfam" id="PF07715"/>
    </source>
</evidence>
<comment type="similarity">
    <text evidence="10 11">Belongs to the TonB-dependent receptor family.</text>
</comment>
<dbReference type="InterPro" id="IPR000531">
    <property type="entry name" value="Beta-barrel_TonB"/>
</dbReference>
<name>A0A9R1CBU4_9BACT</name>
<protein>
    <submittedName>
        <fullName evidence="14">TonB-dependent receptor</fullName>
    </submittedName>
</protein>
<evidence type="ECO:0000313" key="15">
    <source>
        <dbReference type="Proteomes" id="UP000825483"/>
    </source>
</evidence>
<organism evidence="14 15">
    <name type="scientific">Prevotella lacticifex</name>
    <dbReference type="NCBI Taxonomy" id="2854755"/>
    <lineage>
        <taxon>Bacteria</taxon>
        <taxon>Pseudomonadati</taxon>
        <taxon>Bacteroidota</taxon>
        <taxon>Bacteroidia</taxon>
        <taxon>Bacteroidales</taxon>
        <taxon>Prevotellaceae</taxon>
        <taxon>Prevotella</taxon>
    </lineage>
</organism>
<dbReference type="InterPro" id="IPR036942">
    <property type="entry name" value="Beta-barrel_TonB_sf"/>
</dbReference>
<gene>
    <name evidence="14" type="ORF">PRLR5076_25300</name>
</gene>
<comment type="subcellular location">
    <subcellularLocation>
        <location evidence="1 10">Cell outer membrane</location>
        <topology evidence="1 10">Multi-pass membrane protein</topology>
    </subcellularLocation>
</comment>
<evidence type="ECO:0000256" key="8">
    <source>
        <dbReference type="ARBA" id="ARBA00023170"/>
    </source>
</evidence>
<evidence type="ECO:0000256" key="4">
    <source>
        <dbReference type="ARBA" id="ARBA00022692"/>
    </source>
</evidence>
<keyword evidence="2 10" id="KW-0813">Transport</keyword>
<dbReference type="SUPFAM" id="SSF56935">
    <property type="entry name" value="Porins"/>
    <property type="match status" value="1"/>
</dbReference>
<evidence type="ECO:0000256" key="9">
    <source>
        <dbReference type="ARBA" id="ARBA00023237"/>
    </source>
</evidence>
<reference evidence="14" key="1">
    <citation type="journal article" date="2022" name="Int. J. Syst. Evol. Microbiol.">
        <title>Prevotella lacticifex sp. nov., isolated from the rumen of cows.</title>
        <authorList>
            <person name="Shinkai T."/>
            <person name="Ikeyama N."/>
            <person name="Kumagai M."/>
            <person name="Ohmori H."/>
            <person name="Sakamoto M."/>
            <person name="Ohkuma M."/>
            <person name="Mitsumori M."/>
        </authorList>
    </citation>
    <scope>NUCLEOTIDE SEQUENCE</scope>
    <source>
        <strain evidence="14">R5076</strain>
    </source>
</reference>
<dbReference type="Gene3D" id="2.170.130.10">
    <property type="entry name" value="TonB-dependent receptor, plug domain"/>
    <property type="match status" value="1"/>
</dbReference>
<evidence type="ECO:0000259" key="12">
    <source>
        <dbReference type="Pfam" id="PF00593"/>
    </source>
</evidence>
<accession>A0A9R1CBU4</accession>
<dbReference type="Pfam" id="PF00593">
    <property type="entry name" value="TonB_dep_Rec_b-barrel"/>
    <property type="match status" value="1"/>
</dbReference>
<dbReference type="InterPro" id="IPR012910">
    <property type="entry name" value="Plug_dom"/>
</dbReference>
<keyword evidence="9 10" id="KW-0998">Cell outer membrane</keyword>
<evidence type="ECO:0000256" key="6">
    <source>
        <dbReference type="ARBA" id="ARBA00023077"/>
    </source>
</evidence>
<evidence type="ECO:0000256" key="3">
    <source>
        <dbReference type="ARBA" id="ARBA00022452"/>
    </source>
</evidence>
<dbReference type="PANTHER" id="PTHR30069:SF29">
    <property type="entry name" value="HEMOGLOBIN AND HEMOGLOBIN-HAPTOGLOBIN-BINDING PROTEIN 1-RELATED"/>
    <property type="match status" value="1"/>
</dbReference>
<evidence type="ECO:0000256" key="5">
    <source>
        <dbReference type="ARBA" id="ARBA00022729"/>
    </source>
</evidence>
<keyword evidence="7 10" id="KW-0472">Membrane</keyword>
<dbReference type="InterPro" id="IPR039426">
    <property type="entry name" value="TonB-dep_rcpt-like"/>
</dbReference>
<feature type="domain" description="TonB-dependent receptor plug" evidence="13">
    <location>
        <begin position="19"/>
        <end position="114"/>
    </location>
</feature>
<evidence type="ECO:0000256" key="10">
    <source>
        <dbReference type="PROSITE-ProRule" id="PRU01360"/>
    </source>
</evidence>
<dbReference type="PROSITE" id="PS52016">
    <property type="entry name" value="TONB_DEPENDENT_REC_3"/>
    <property type="match status" value="1"/>
</dbReference>
<feature type="domain" description="TonB-dependent receptor-like beta-barrel" evidence="12">
    <location>
        <begin position="142"/>
        <end position="597"/>
    </location>
</feature>
<keyword evidence="6 11" id="KW-0798">TonB box</keyword>